<keyword evidence="1" id="KW-0812">Transmembrane</keyword>
<sequence length="250" mass="25364">MIGLVTLIDFSPLGPILRSTSGSAVPWILAAVQWGLFVAPTVNSCRSEGYDLRRTFGIQTCSLLDVLASAAVGASLWAVLTAAIAARVAADGGVQLPSSESVVIADLLFSRPTSVAEWASLLTSAGVSPGVAEELLFRGFLLTSLRQGLGRVDAVVLCAALFGLFHLSVPQFFPTTVLGIAAGVSAIASGSVVGPIAVHTAHNVAALLYGGVAPGHVSGLPLPVAAGGAFTLALSGAYLFVRARTATRAD</sequence>
<proteinExistence type="predicted"/>
<feature type="transmembrane region" description="Helical" evidence="1">
    <location>
        <begin position="177"/>
        <end position="198"/>
    </location>
</feature>
<name>A0A1Y1I3D0_KLENI</name>
<feature type="transmembrane region" description="Helical" evidence="1">
    <location>
        <begin position="63"/>
        <end position="90"/>
    </location>
</feature>
<dbReference type="PANTHER" id="PTHR43592:SF15">
    <property type="entry name" value="CAAX AMINO TERMINAL PROTEASE FAMILY PROTEIN"/>
    <property type="match status" value="1"/>
</dbReference>
<dbReference type="EMBL" id="DF237107">
    <property type="protein sequence ID" value="GAQ83691.1"/>
    <property type="molecule type" value="Genomic_DNA"/>
</dbReference>
<dbReference type="AlphaFoldDB" id="A0A1Y1I3D0"/>
<dbReference type="OMA" id="QSEAPND"/>
<dbReference type="OrthoDB" id="545347at2759"/>
<dbReference type="Proteomes" id="UP000054558">
    <property type="component" value="Unassembled WGS sequence"/>
</dbReference>
<feature type="transmembrane region" description="Helical" evidence="1">
    <location>
        <begin position="148"/>
        <end position="165"/>
    </location>
</feature>
<organism evidence="3 4">
    <name type="scientific">Klebsormidium nitens</name>
    <name type="common">Green alga</name>
    <name type="synonym">Ulothrix nitens</name>
    <dbReference type="NCBI Taxonomy" id="105231"/>
    <lineage>
        <taxon>Eukaryota</taxon>
        <taxon>Viridiplantae</taxon>
        <taxon>Streptophyta</taxon>
        <taxon>Klebsormidiophyceae</taxon>
        <taxon>Klebsormidiales</taxon>
        <taxon>Klebsormidiaceae</taxon>
        <taxon>Klebsormidium</taxon>
    </lineage>
</organism>
<protein>
    <recommendedName>
        <fullName evidence="2">CAAX prenyl protease 2/Lysostaphin resistance protein A-like domain-containing protein</fullName>
    </recommendedName>
</protein>
<keyword evidence="1" id="KW-0472">Membrane</keyword>
<reference evidence="3 4" key="1">
    <citation type="journal article" date="2014" name="Nat. Commun.">
        <title>Klebsormidium flaccidum genome reveals primary factors for plant terrestrial adaptation.</title>
        <authorList>
            <person name="Hori K."/>
            <person name="Maruyama F."/>
            <person name="Fujisawa T."/>
            <person name="Togashi T."/>
            <person name="Yamamoto N."/>
            <person name="Seo M."/>
            <person name="Sato S."/>
            <person name="Yamada T."/>
            <person name="Mori H."/>
            <person name="Tajima N."/>
            <person name="Moriyama T."/>
            <person name="Ikeuchi M."/>
            <person name="Watanabe M."/>
            <person name="Wada H."/>
            <person name="Kobayashi K."/>
            <person name="Saito M."/>
            <person name="Masuda T."/>
            <person name="Sasaki-Sekimoto Y."/>
            <person name="Mashiguchi K."/>
            <person name="Awai K."/>
            <person name="Shimojima M."/>
            <person name="Masuda S."/>
            <person name="Iwai M."/>
            <person name="Nobusawa T."/>
            <person name="Narise T."/>
            <person name="Kondo S."/>
            <person name="Saito H."/>
            <person name="Sato R."/>
            <person name="Murakawa M."/>
            <person name="Ihara Y."/>
            <person name="Oshima-Yamada Y."/>
            <person name="Ohtaka K."/>
            <person name="Satoh M."/>
            <person name="Sonobe K."/>
            <person name="Ishii M."/>
            <person name="Ohtani R."/>
            <person name="Kanamori-Sato M."/>
            <person name="Honoki R."/>
            <person name="Miyazaki D."/>
            <person name="Mochizuki H."/>
            <person name="Umetsu J."/>
            <person name="Higashi K."/>
            <person name="Shibata D."/>
            <person name="Kamiya Y."/>
            <person name="Sato N."/>
            <person name="Nakamura Y."/>
            <person name="Tabata S."/>
            <person name="Ida S."/>
            <person name="Kurokawa K."/>
            <person name="Ohta H."/>
        </authorList>
    </citation>
    <scope>NUCLEOTIDE SEQUENCE [LARGE SCALE GENOMIC DNA]</scope>
    <source>
        <strain evidence="3 4">NIES-2285</strain>
    </source>
</reference>
<keyword evidence="1" id="KW-1133">Transmembrane helix</keyword>
<feature type="transmembrane region" description="Helical" evidence="1">
    <location>
        <begin position="218"/>
        <end position="241"/>
    </location>
</feature>
<feature type="domain" description="CAAX prenyl protease 2/Lysostaphin resistance protein A-like" evidence="2">
    <location>
        <begin position="120"/>
        <end position="204"/>
    </location>
</feature>
<feature type="transmembrane region" description="Helical" evidence="1">
    <location>
        <begin position="24"/>
        <end position="42"/>
    </location>
</feature>
<dbReference type="GO" id="GO:0080120">
    <property type="term" value="P:CAAX-box protein maturation"/>
    <property type="evidence" value="ECO:0007669"/>
    <property type="project" value="UniProtKB-ARBA"/>
</dbReference>
<accession>A0A1Y1I3D0</accession>
<gene>
    <name evidence="3" type="ORF">KFL_001580050</name>
</gene>
<evidence type="ECO:0000313" key="4">
    <source>
        <dbReference type="Proteomes" id="UP000054558"/>
    </source>
</evidence>
<evidence type="ECO:0000256" key="1">
    <source>
        <dbReference type="SAM" id="Phobius"/>
    </source>
</evidence>
<keyword evidence="4" id="KW-1185">Reference proteome</keyword>
<dbReference type="PANTHER" id="PTHR43592">
    <property type="entry name" value="CAAX AMINO TERMINAL PROTEASE"/>
    <property type="match status" value="1"/>
</dbReference>
<dbReference type="GO" id="GO:0004175">
    <property type="term" value="F:endopeptidase activity"/>
    <property type="evidence" value="ECO:0007669"/>
    <property type="project" value="UniProtKB-ARBA"/>
</dbReference>
<evidence type="ECO:0000313" key="3">
    <source>
        <dbReference type="EMBL" id="GAQ83691.1"/>
    </source>
</evidence>
<evidence type="ECO:0000259" key="2">
    <source>
        <dbReference type="Pfam" id="PF02517"/>
    </source>
</evidence>
<dbReference type="InterPro" id="IPR003675">
    <property type="entry name" value="Rce1/LyrA-like_dom"/>
</dbReference>
<dbReference type="Pfam" id="PF02517">
    <property type="entry name" value="Rce1-like"/>
    <property type="match status" value="1"/>
</dbReference>